<evidence type="ECO:0000256" key="8">
    <source>
        <dbReference type="ARBA" id="ARBA00022741"/>
    </source>
</evidence>
<comment type="subcellular location">
    <subcellularLocation>
        <location evidence="3">Cytoplasm</location>
        <location evidence="3">Cytosol</location>
    </subcellularLocation>
    <subcellularLocation>
        <location evidence="2">Endoplasmic reticulum</location>
    </subcellularLocation>
    <subcellularLocation>
        <location evidence="4">Golgi apparatus</location>
    </subcellularLocation>
    <subcellularLocation>
        <location evidence="1">Mitochondrion</location>
    </subcellularLocation>
</comment>
<evidence type="ECO:0000256" key="6">
    <source>
        <dbReference type="ARBA" id="ARBA00022490"/>
    </source>
</evidence>
<evidence type="ECO:0000256" key="1">
    <source>
        <dbReference type="ARBA" id="ARBA00004173"/>
    </source>
</evidence>
<dbReference type="InterPro" id="IPR006703">
    <property type="entry name" value="G_AIG1"/>
</dbReference>
<dbReference type="GO" id="GO:0005739">
    <property type="term" value="C:mitochondrion"/>
    <property type="evidence" value="ECO:0007669"/>
    <property type="project" value="UniProtKB-SubCell"/>
</dbReference>
<keyword evidence="7" id="KW-0677">Repeat</keyword>
<evidence type="ECO:0000313" key="19">
    <source>
        <dbReference type="EMBL" id="CAL1588826.1"/>
    </source>
</evidence>
<dbReference type="Pfam" id="PF04548">
    <property type="entry name" value="AIG1"/>
    <property type="match status" value="3"/>
</dbReference>
<organism evidence="19 20">
    <name type="scientific">Knipowitschia caucasica</name>
    <name type="common">Caucasian dwarf goby</name>
    <name type="synonym">Pomatoschistus caucasicus</name>
    <dbReference type="NCBI Taxonomy" id="637954"/>
    <lineage>
        <taxon>Eukaryota</taxon>
        <taxon>Metazoa</taxon>
        <taxon>Chordata</taxon>
        <taxon>Craniata</taxon>
        <taxon>Vertebrata</taxon>
        <taxon>Euteleostomi</taxon>
        <taxon>Actinopterygii</taxon>
        <taxon>Neopterygii</taxon>
        <taxon>Teleostei</taxon>
        <taxon>Neoteleostei</taxon>
        <taxon>Acanthomorphata</taxon>
        <taxon>Gobiaria</taxon>
        <taxon>Gobiiformes</taxon>
        <taxon>Gobioidei</taxon>
        <taxon>Gobiidae</taxon>
        <taxon>Gobiinae</taxon>
        <taxon>Knipowitschia</taxon>
    </lineage>
</organism>
<dbReference type="PANTHER" id="PTHR10903:SF139">
    <property type="entry name" value="GTPASE IMAP FAMILY MEMBER 4 ISOFORM X1"/>
    <property type="match status" value="1"/>
</dbReference>
<keyword evidence="8" id="KW-0547">Nucleotide-binding</keyword>
<dbReference type="GO" id="GO:0005829">
    <property type="term" value="C:cytosol"/>
    <property type="evidence" value="ECO:0007669"/>
    <property type="project" value="UniProtKB-SubCell"/>
</dbReference>
<dbReference type="InterPro" id="IPR027417">
    <property type="entry name" value="P-loop_NTPase"/>
</dbReference>
<sequence>MALQLGNIFRFWIQCHTAAGAAAAGAATTLKDDIDNIEGLGEEEVKTFYGQLGTAHEHATVEPRRRRRRGAEEDEARGSTHKMAAVSSASDTESRGRHPPERRLLILGGPRSGKTTTANSILGEEAFDAGVETTHSNVGQTEIYGRRVTVVDTPAWAIPREVEEEEEEDTETDENDNAGAESDSPRRPPPSLDSEGPSMGAILCPPGPHAILLVVSVAQPFTDLHRRAAEDQLGALGGGTWRYSMVVFTCVDKLPKGVFIEEHIANTGEALQWLVERCGSRYHAFDNMRKNTEDNTQVPELMEKVEEMVTDNQGWYFEVNELILLEEEQARRALEEERMRMEEHARQREQMIGGPPRELRLLLLGWKGVGKSSVGNSILGRRYFESGQETELCLRRQALVFGRRVTIVDTPGWDWFSVRRTPKRIRQESQRGAALLRPGPHTLLLVLPVVSSLTARKRRTLLSHIDTLFGEGACLHTMVLFSCGDWLGCTPIEEHILRGGRELQRLLEYCGNYYHVLDSKTPGKDRSVAMLLDRIEEMIRENGDKAFLPIQTEWLSEESSYSSDNTEPEDDCRGCQLQ</sequence>
<evidence type="ECO:0000313" key="20">
    <source>
        <dbReference type="Proteomes" id="UP001497482"/>
    </source>
</evidence>
<keyword evidence="6" id="KW-0963">Cytoplasm</keyword>
<feature type="region of interest" description="Disordered" evidence="17">
    <location>
        <begin position="159"/>
        <end position="201"/>
    </location>
</feature>
<feature type="compositionally biased region" description="Basic and acidic residues" evidence="17">
    <location>
        <begin position="92"/>
        <end position="104"/>
    </location>
</feature>
<keyword evidence="10" id="KW-0333">Golgi apparatus</keyword>
<dbReference type="SUPFAM" id="SSF52540">
    <property type="entry name" value="P-loop containing nucleoside triphosphate hydrolases"/>
    <property type="match status" value="2"/>
</dbReference>
<feature type="region of interest" description="Disordered" evidence="17">
    <location>
        <begin position="558"/>
        <end position="578"/>
    </location>
</feature>
<feature type="domain" description="AIG1-type G" evidence="18">
    <location>
        <begin position="356"/>
        <end position="556"/>
    </location>
</feature>
<proteinExistence type="inferred from homology"/>
<keyword evidence="20" id="KW-1185">Reference proteome</keyword>
<reference evidence="19 20" key="1">
    <citation type="submission" date="2024-04" db="EMBL/GenBank/DDBJ databases">
        <authorList>
            <person name="Waldvogel A.-M."/>
            <person name="Schoenle A."/>
        </authorList>
    </citation>
    <scope>NUCLEOTIDE SEQUENCE [LARGE SCALE GENOMIC DNA]</scope>
</reference>
<keyword evidence="16" id="KW-0175">Coiled coil</keyword>
<evidence type="ECO:0000259" key="18">
    <source>
        <dbReference type="PROSITE" id="PS51720"/>
    </source>
</evidence>
<evidence type="ECO:0000256" key="5">
    <source>
        <dbReference type="ARBA" id="ARBA00008535"/>
    </source>
</evidence>
<evidence type="ECO:0000256" key="4">
    <source>
        <dbReference type="ARBA" id="ARBA00004555"/>
    </source>
</evidence>
<feature type="region of interest" description="Disordered" evidence="17">
    <location>
        <begin position="49"/>
        <end position="117"/>
    </location>
</feature>
<dbReference type="FunFam" id="3.40.50.300:FF:000536">
    <property type="entry name" value="GTPase IMAP family member 8"/>
    <property type="match status" value="1"/>
</dbReference>
<name>A0AAV2KG03_KNICA</name>
<dbReference type="EMBL" id="OZ035840">
    <property type="protein sequence ID" value="CAL1588826.1"/>
    <property type="molecule type" value="Genomic_DNA"/>
</dbReference>
<evidence type="ECO:0000256" key="3">
    <source>
        <dbReference type="ARBA" id="ARBA00004514"/>
    </source>
</evidence>
<dbReference type="PROSITE" id="PS51720">
    <property type="entry name" value="G_AIG1"/>
    <property type="match status" value="2"/>
</dbReference>
<dbReference type="AlphaFoldDB" id="A0AAV2KG03"/>
<gene>
    <name evidence="19" type="ORF">KC01_LOCUS18548</name>
</gene>
<dbReference type="InterPro" id="IPR045058">
    <property type="entry name" value="GIMA/IAN/Toc"/>
</dbReference>
<dbReference type="PANTHER" id="PTHR10903">
    <property type="entry name" value="GTPASE, IMAP FAMILY MEMBER-RELATED"/>
    <property type="match status" value="1"/>
</dbReference>
<feature type="coiled-coil region" evidence="16">
    <location>
        <begin position="324"/>
        <end position="351"/>
    </location>
</feature>
<comment type="function">
    <text evidence="13">Exerts an anti-apoptotic effect in the immune system and is involved in responses to infections.</text>
</comment>
<evidence type="ECO:0000256" key="9">
    <source>
        <dbReference type="ARBA" id="ARBA00022824"/>
    </source>
</evidence>
<evidence type="ECO:0000256" key="17">
    <source>
        <dbReference type="SAM" id="MobiDB-lite"/>
    </source>
</evidence>
<comment type="similarity">
    <text evidence="5">Belongs to the TRAFAC class TrmE-Era-EngA-EngB-Septin-like GTPase superfamily. AIG1/Toc34/Toc159-like paraseptin GTPase family. IAN subfamily.</text>
</comment>
<dbReference type="GO" id="GO:0005794">
    <property type="term" value="C:Golgi apparatus"/>
    <property type="evidence" value="ECO:0007669"/>
    <property type="project" value="UniProtKB-SubCell"/>
</dbReference>
<evidence type="ECO:0000256" key="16">
    <source>
        <dbReference type="SAM" id="Coils"/>
    </source>
</evidence>
<evidence type="ECO:0000256" key="13">
    <source>
        <dbReference type="ARBA" id="ARBA00056809"/>
    </source>
</evidence>
<dbReference type="Gene3D" id="3.40.50.300">
    <property type="entry name" value="P-loop containing nucleotide triphosphate hydrolases"/>
    <property type="match status" value="2"/>
</dbReference>
<evidence type="ECO:0000256" key="7">
    <source>
        <dbReference type="ARBA" id="ARBA00022737"/>
    </source>
</evidence>
<evidence type="ECO:0000256" key="14">
    <source>
        <dbReference type="ARBA" id="ARBA00073539"/>
    </source>
</evidence>
<dbReference type="Proteomes" id="UP001497482">
    <property type="component" value="Chromosome 18"/>
</dbReference>
<evidence type="ECO:0000256" key="2">
    <source>
        <dbReference type="ARBA" id="ARBA00004240"/>
    </source>
</evidence>
<dbReference type="GO" id="GO:0005783">
    <property type="term" value="C:endoplasmic reticulum"/>
    <property type="evidence" value="ECO:0007669"/>
    <property type="project" value="UniProtKB-SubCell"/>
</dbReference>
<evidence type="ECO:0000256" key="11">
    <source>
        <dbReference type="ARBA" id="ARBA00023128"/>
    </source>
</evidence>
<evidence type="ECO:0000256" key="15">
    <source>
        <dbReference type="ARBA" id="ARBA00077278"/>
    </source>
</evidence>
<keyword evidence="11" id="KW-0496">Mitochondrion</keyword>
<protein>
    <recommendedName>
        <fullName evidence="14">GTPase IMAP family member 8</fullName>
    </recommendedName>
    <alternativeName>
        <fullName evidence="15">Immune-associated nucleotide-binding protein 9</fullName>
    </alternativeName>
</protein>
<keyword evidence="12" id="KW-0342">GTP-binding</keyword>
<dbReference type="GO" id="GO:0005525">
    <property type="term" value="F:GTP binding"/>
    <property type="evidence" value="ECO:0007669"/>
    <property type="project" value="UniProtKB-KW"/>
</dbReference>
<evidence type="ECO:0000256" key="12">
    <source>
        <dbReference type="ARBA" id="ARBA00023134"/>
    </source>
</evidence>
<evidence type="ECO:0000256" key="10">
    <source>
        <dbReference type="ARBA" id="ARBA00023034"/>
    </source>
</evidence>
<accession>A0AAV2KG03</accession>
<feature type="domain" description="AIG1-type G" evidence="18">
    <location>
        <begin position="99"/>
        <end position="326"/>
    </location>
</feature>
<feature type="compositionally biased region" description="Acidic residues" evidence="17">
    <location>
        <begin position="162"/>
        <end position="176"/>
    </location>
</feature>
<keyword evidence="9" id="KW-0256">Endoplasmic reticulum</keyword>